<dbReference type="AlphaFoldDB" id="A0AAU6TTQ2"/>
<reference evidence="1" key="1">
    <citation type="submission" date="2022-03" db="EMBL/GenBank/DDBJ databases">
        <title>Sea Food Isolates.</title>
        <authorList>
            <person name="Li c."/>
        </authorList>
    </citation>
    <scope>NUCLEOTIDE SEQUENCE</scope>
    <source>
        <strain evidence="1">19GA11TI05</strain>
    </source>
</reference>
<accession>A0AAU6TTQ2</accession>
<name>A0AAU6TTQ2_UNCXX</name>
<dbReference type="EMBL" id="CP095362">
    <property type="protein sequence ID" value="XAG64992.1"/>
    <property type="molecule type" value="Genomic_DNA"/>
</dbReference>
<gene>
    <name evidence="1" type="ORF">MRM81_16270</name>
</gene>
<protein>
    <submittedName>
        <fullName evidence="1">Uncharacterized protein</fullName>
    </submittedName>
</protein>
<proteinExistence type="predicted"/>
<sequence length="121" mass="13637">MKKMVNSETAFNLVYALFQRHPWLLGSKNLGPLKQSVEHAAINFLLSFSKGKVDDWGKTDIETQNVVCGLLLDFLAKLKMPQSPFAGSIWEVSSQAEPWQQALEIIACEIRKSHQNIEGIH</sequence>
<organism evidence="1">
    <name type="scientific">bacterium 19GA11TI05</name>
    <dbReference type="NCBI Taxonomy" id="2920688"/>
    <lineage>
        <taxon>Bacteria</taxon>
    </lineage>
</organism>
<evidence type="ECO:0000313" key="1">
    <source>
        <dbReference type="EMBL" id="XAG64992.1"/>
    </source>
</evidence>